<dbReference type="EMBL" id="JAERRI010000001">
    <property type="protein sequence ID" value="MBL1087850.1"/>
    <property type="molecule type" value="Genomic_DNA"/>
</dbReference>
<keyword evidence="3" id="KW-1185">Reference proteome</keyword>
<feature type="compositionally biased region" description="Low complexity" evidence="1">
    <location>
        <begin position="85"/>
        <end position="104"/>
    </location>
</feature>
<dbReference type="SUPFAM" id="SSF56784">
    <property type="entry name" value="HAD-like"/>
    <property type="match status" value="1"/>
</dbReference>
<feature type="region of interest" description="Disordered" evidence="1">
    <location>
        <begin position="76"/>
        <end position="120"/>
    </location>
</feature>
<proteinExistence type="predicted"/>
<comment type="caution">
    <text evidence="2">The sequence shown here is derived from an EMBL/GenBank/DDBJ whole genome shotgun (WGS) entry which is preliminary data.</text>
</comment>
<evidence type="ECO:0000256" key="1">
    <source>
        <dbReference type="SAM" id="MobiDB-lite"/>
    </source>
</evidence>
<dbReference type="InterPro" id="IPR036412">
    <property type="entry name" value="HAD-like_sf"/>
</dbReference>
<evidence type="ECO:0000313" key="3">
    <source>
        <dbReference type="Proteomes" id="UP000629371"/>
    </source>
</evidence>
<dbReference type="Gene3D" id="1.10.150.240">
    <property type="entry name" value="Putative phosphatase, domain 2"/>
    <property type="match status" value="1"/>
</dbReference>
<dbReference type="InterPro" id="IPR023198">
    <property type="entry name" value="PGP-like_dom2"/>
</dbReference>
<gene>
    <name evidence="2" type="ORF">JK360_00315</name>
</gene>
<protein>
    <recommendedName>
        <fullName evidence="4">Haloacid dehalogenase type II</fullName>
    </recommendedName>
</protein>
<evidence type="ECO:0000313" key="2">
    <source>
        <dbReference type="EMBL" id="MBL1087850.1"/>
    </source>
</evidence>
<sequence>MDIDAAVFDVFGTLTDWRSGVTEALTAVGNRAGLQADWSAVSDAWRRRYRPALLRVVTGELPWLPLDGLHRLTSTRRWPVTAPDSTPSARRTGTRSSGPGTGCRPGPMPRPVWNDSTTAA</sequence>
<accession>A0ABS1MJF4</accession>
<name>A0ABS1MJF4_9ACTN</name>
<organism evidence="2 3">
    <name type="scientific">Streptomyces siderophoricus</name>
    <dbReference type="NCBI Taxonomy" id="2802281"/>
    <lineage>
        <taxon>Bacteria</taxon>
        <taxon>Bacillati</taxon>
        <taxon>Actinomycetota</taxon>
        <taxon>Actinomycetes</taxon>
        <taxon>Kitasatosporales</taxon>
        <taxon>Streptomycetaceae</taxon>
        <taxon>Streptomyces</taxon>
    </lineage>
</organism>
<reference evidence="2 3" key="1">
    <citation type="submission" date="2021-01" db="EMBL/GenBank/DDBJ databases">
        <title>WGS of actinomycetes isolated from Thailand.</title>
        <authorList>
            <person name="Thawai C."/>
        </authorList>
    </citation>
    <scope>NUCLEOTIDE SEQUENCE [LARGE SCALE GENOMIC DNA]</scope>
    <source>
        <strain evidence="2 3">CH9-7</strain>
    </source>
</reference>
<evidence type="ECO:0008006" key="4">
    <source>
        <dbReference type="Google" id="ProtNLM"/>
    </source>
</evidence>
<dbReference type="Proteomes" id="UP000629371">
    <property type="component" value="Unassembled WGS sequence"/>
</dbReference>
<dbReference type="RefSeq" id="WP_201801101.1">
    <property type="nucleotide sequence ID" value="NZ_JAERRI010000001.1"/>
</dbReference>